<evidence type="ECO:0000313" key="2">
    <source>
        <dbReference type="EMBL" id="SIO44618.1"/>
    </source>
</evidence>
<organism evidence="2 3">
    <name type="scientific">Nitrosomonas cryotolerans ATCC 49181</name>
    <dbReference type="NCBI Taxonomy" id="1131553"/>
    <lineage>
        <taxon>Bacteria</taxon>
        <taxon>Pseudomonadati</taxon>
        <taxon>Pseudomonadota</taxon>
        <taxon>Betaproteobacteria</taxon>
        <taxon>Nitrosomonadales</taxon>
        <taxon>Nitrosomonadaceae</taxon>
        <taxon>Nitrosomonas</taxon>
    </lineage>
</organism>
<evidence type="ECO:0000313" key="3">
    <source>
        <dbReference type="Proteomes" id="UP000185062"/>
    </source>
</evidence>
<evidence type="ECO:0000256" key="1">
    <source>
        <dbReference type="SAM" id="Phobius"/>
    </source>
</evidence>
<feature type="transmembrane region" description="Helical" evidence="1">
    <location>
        <begin position="32"/>
        <end position="54"/>
    </location>
</feature>
<reference evidence="2 3" key="1">
    <citation type="submission" date="2016-12" db="EMBL/GenBank/DDBJ databases">
        <authorList>
            <person name="Song W.-J."/>
            <person name="Kurnit D.M."/>
        </authorList>
    </citation>
    <scope>NUCLEOTIDE SEQUENCE [LARGE SCALE GENOMIC DNA]</scope>
    <source>
        <strain evidence="2 3">ATCC 49181</strain>
    </source>
</reference>
<accession>A0A1N6JJS1</accession>
<sequence>MASQVSVYDNEVLDEWRCLIEHFFLRQISAMILFRFAVSLLVILLLFFVSQISAAPEMYKLNPAQTHLHFAVSYLGFSTIYGCY</sequence>
<gene>
    <name evidence="2" type="ORF">SAMN02743940_2680</name>
</gene>
<protein>
    <submittedName>
        <fullName evidence="2">Uncharacterized protein</fullName>
    </submittedName>
</protein>
<dbReference type="STRING" id="44575.SAMN05216419_10493"/>
<name>A0A1N6JJS1_9PROT</name>
<keyword evidence="1" id="KW-0472">Membrane</keyword>
<proteinExistence type="predicted"/>
<dbReference type="Proteomes" id="UP000185062">
    <property type="component" value="Unassembled WGS sequence"/>
</dbReference>
<keyword evidence="1" id="KW-1133">Transmembrane helix</keyword>
<dbReference type="AlphaFoldDB" id="A0A1N6JJS1"/>
<keyword evidence="1" id="KW-0812">Transmembrane</keyword>
<keyword evidence="3" id="KW-1185">Reference proteome</keyword>
<dbReference type="EMBL" id="FSRO01000001">
    <property type="protein sequence ID" value="SIO44618.1"/>
    <property type="molecule type" value="Genomic_DNA"/>
</dbReference>